<feature type="transmembrane region" description="Helical" evidence="2">
    <location>
        <begin position="53"/>
        <end position="74"/>
    </location>
</feature>
<dbReference type="InterPro" id="IPR009937">
    <property type="entry name" value="Phage_holin_3_6"/>
</dbReference>
<dbReference type="RefSeq" id="WP_344398370.1">
    <property type="nucleotide sequence ID" value="NZ_BAAASG010000002.1"/>
</dbReference>
<name>A0ABP5Y1T1_STRLO</name>
<dbReference type="EMBL" id="BAAASG010000002">
    <property type="protein sequence ID" value="GAA2473421.1"/>
    <property type="molecule type" value="Genomic_DNA"/>
</dbReference>
<keyword evidence="2" id="KW-1133">Transmembrane helix</keyword>
<feature type="transmembrane region" description="Helical" evidence="2">
    <location>
        <begin position="86"/>
        <end position="105"/>
    </location>
</feature>
<organism evidence="3 4">
    <name type="scientific">Streptomyces longisporus</name>
    <dbReference type="NCBI Taxonomy" id="1948"/>
    <lineage>
        <taxon>Bacteria</taxon>
        <taxon>Bacillati</taxon>
        <taxon>Actinomycetota</taxon>
        <taxon>Actinomycetes</taxon>
        <taxon>Kitasatosporales</taxon>
        <taxon>Streptomycetaceae</taxon>
        <taxon>Streptomyces</taxon>
    </lineage>
</organism>
<dbReference type="Pfam" id="PF07332">
    <property type="entry name" value="Phage_holin_3_6"/>
    <property type="match status" value="1"/>
</dbReference>
<comment type="caution">
    <text evidence="3">The sequence shown here is derived from an EMBL/GenBank/DDBJ whole genome shotgun (WGS) entry which is preliminary data.</text>
</comment>
<keyword evidence="2" id="KW-0812">Transmembrane</keyword>
<sequence>MRARGDNTESAGGRMGDAAARLAEDTAELARREVRAIQDEAVTALRRFGTGGLLLAGAGTCGVLALGAAHEALLRAVESVLPRGKAAGVLMCAYASGAIALGVLARNRIRAGTNATAGALEKEAGQLEQEHMPLRSDSTGSRKTDAP</sequence>
<gene>
    <name evidence="3" type="ORF">GCM10010276_05420</name>
</gene>
<reference evidence="4" key="1">
    <citation type="journal article" date="2019" name="Int. J. Syst. Evol. Microbiol.">
        <title>The Global Catalogue of Microorganisms (GCM) 10K type strain sequencing project: providing services to taxonomists for standard genome sequencing and annotation.</title>
        <authorList>
            <consortium name="The Broad Institute Genomics Platform"/>
            <consortium name="The Broad Institute Genome Sequencing Center for Infectious Disease"/>
            <person name="Wu L."/>
            <person name="Ma J."/>
        </authorList>
    </citation>
    <scope>NUCLEOTIDE SEQUENCE [LARGE SCALE GENOMIC DNA]</scope>
    <source>
        <strain evidence="4">JCM 4395</strain>
    </source>
</reference>
<accession>A0ABP5Y1T1</accession>
<evidence type="ECO:0000313" key="4">
    <source>
        <dbReference type="Proteomes" id="UP001501777"/>
    </source>
</evidence>
<keyword evidence="4" id="KW-1185">Reference proteome</keyword>
<proteinExistence type="predicted"/>
<evidence type="ECO:0000313" key="3">
    <source>
        <dbReference type="EMBL" id="GAA2473421.1"/>
    </source>
</evidence>
<evidence type="ECO:0000256" key="2">
    <source>
        <dbReference type="SAM" id="Phobius"/>
    </source>
</evidence>
<protein>
    <submittedName>
        <fullName evidence="3">Uncharacterized protein</fullName>
    </submittedName>
</protein>
<evidence type="ECO:0000256" key="1">
    <source>
        <dbReference type="SAM" id="MobiDB-lite"/>
    </source>
</evidence>
<dbReference type="Proteomes" id="UP001501777">
    <property type="component" value="Unassembled WGS sequence"/>
</dbReference>
<feature type="region of interest" description="Disordered" evidence="1">
    <location>
        <begin position="120"/>
        <end position="147"/>
    </location>
</feature>
<keyword evidence="2" id="KW-0472">Membrane</keyword>